<name>A0A9W7T373_TRIRA</name>
<dbReference type="EMBL" id="JAFHDT010000061">
    <property type="protein sequence ID" value="KAI7790618.1"/>
    <property type="molecule type" value="Genomic_DNA"/>
</dbReference>
<accession>A0A9W7T373</accession>
<dbReference type="InterPro" id="IPR003360">
    <property type="entry name" value="US22-like"/>
</dbReference>
<feature type="region of interest" description="Disordered" evidence="1">
    <location>
        <begin position="318"/>
        <end position="338"/>
    </location>
</feature>
<gene>
    <name evidence="2" type="ORF">IRJ41_020986</name>
</gene>
<evidence type="ECO:0000313" key="2">
    <source>
        <dbReference type="EMBL" id="KAI7790618.1"/>
    </source>
</evidence>
<dbReference type="AlphaFoldDB" id="A0A9W7T373"/>
<evidence type="ECO:0000256" key="1">
    <source>
        <dbReference type="SAM" id="MobiDB-lite"/>
    </source>
</evidence>
<reference evidence="2" key="1">
    <citation type="submission" date="2021-02" db="EMBL/GenBank/DDBJ databases">
        <title>Comparative genomics reveals that relaxation of natural selection precedes convergent phenotypic evolution of cavefish.</title>
        <authorList>
            <person name="Peng Z."/>
        </authorList>
    </citation>
    <scope>NUCLEOTIDE SEQUENCE</scope>
    <source>
        <tissue evidence="2">Muscle</tissue>
    </source>
</reference>
<evidence type="ECO:0000313" key="3">
    <source>
        <dbReference type="Proteomes" id="UP001059041"/>
    </source>
</evidence>
<proteinExistence type="predicted"/>
<dbReference type="Pfam" id="PF02393">
    <property type="entry name" value="US22"/>
    <property type="match status" value="1"/>
</dbReference>
<protein>
    <submittedName>
        <fullName evidence="2">Uncharacterized protein</fullName>
    </submittedName>
</protein>
<dbReference type="Proteomes" id="UP001059041">
    <property type="component" value="Unassembled WGS sequence"/>
</dbReference>
<sequence length="397" mass="46081">MEEYKKEQNMFKAHVNEILHSIFFLGVIYSDGLTPDKFLSAEVAESLRQEFPEPFDRFNSHLPKRTPFSILLDMMVRKYETEDNVMKELRDLLKRLKFPHPYNKPGNKTQHIYTLESTQSDYPLTQVCFTFSRNTVRKNFLSLAEKDAVELSEITDFVKQNCNSLIPLEKPKNTAFRICGQDGTVYTGNEEQLEAWKDFYLPERMEMEVIGAIDYFPCDAFGLQLVLLFCEDGKIYAYEDEVLHLVAMNLGDLLQSGMVFPGIETFKLGECFEEPTEEEYSEMMESEEIKAIRESHQTFRETMELELLNTLNEIKQSRNDPLDVQKQKDSKDITSSTEKRVQEIKISCKGNVGNETVPRPCNAVTKWPFSNQDVMRFIPFKSEGGSHTLKNRRQIAL</sequence>
<keyword evidence="3" id="KW-1185">Reference proteome</keyword>
<comment type="caution">
    <text evidence="2">The sequence shown here is derived from an EMBL/GenBank/DDBJ whole genome shotgun (WGS) entry which is preliminary data.</text>
</comment>
<organism evidence="2 3">
    <name type="scientific">Triplophysa rosa</name>
    <name type="common">Cave loach</name>
    <dbReference type="NCBI Taxonomy" id="992332"/>
    <lineage>
        <taxon>Eukaryota</taxon>
        <taxon>Metazoa</taxon>
        <taxon>Chordata</taxon>
        <taxon>Craniata</taxon>
        <taxon>Vertebrata</taxon>
        <taxon>Euteleostomi</taxon>
        <taxon>Actinopterygii</taxon>
        <taxon>Neopterygii</taxon>
        <taxon>Teleostei</taxon>
        <taxon>Ostariophysi</taxon>
        <taxon>Cypriniformes</taxon>
        <taxon>Nemacheilidae</taxon>
        <taxon>Triplophysa</taxon>
    </lineage>
</organism>